<feature type="domain" description="DUF8149" evidence="1">
    <location>
        <begin position="1"/>
        <end position="69"/>
    </location>
</feature>
<dbReference type="Pfam" id="PF26476">
    <property type="entry name" value="DUF8149"/>
    <property type="match status" value="1"/>
</dbReference>
<gene>
    <name evidence="2" type="ORF">DU504_04675</name>
</gene>
<reference evidence="2 3" key="1">
    <citation type="submission" date="2018-07" db="EMBL/GenBank/DDBJ databases">
        <title>Genome sequences of Haloplanus salinus JCM 18368T.</title>
        <authorList>
            <person name="Kim Y.B."/>
            <person name="Roh S.W."/>
        </authorList>
    </citation>
    <scope>NUCLEOTIDE SEQUENCE [LARGE SCALE GENOMIC DNA]</scope>
    <source>
        <strain evidence="2 3">JCM 18368</strain>
    </source>
</reference>
<comment type="caution">
    <text evidence="2">The sequence shown here is derived from an EMBL/GenBank/DDBJ whole genome shotgun (WGS) entry which is preliminary data.</text>
</comment>
<dbReference type="RefSeq" id="WP_114448213.1">
    <property type="nucleotide sequence ID" value="NZ_QPHM01000001.1"/>
</dbReference>
<evidence type="ECO:0000313" key="2">
    <source>
        <dbReference type="EMBL" id="RCU46659.1"/>
    </source>
</evidence>
<sequence>MTSDDEPTVPIVCSTCDTTTRVPLPDVAEAVDRHNENVHGGEAIAEIDPAIVESLADIVAEDMGLFDDDGGYDR</sequence>
<organism evidence="2 3">
    <name type="scientific">Haloplanus salinus</name>
    <dbReference type="NCBI Taxonomy" id="1126245"/>
    <lineage>
        <taxon>Archaea</taxon>
        <taxon>Methanobacteriati</taxon>
        <taxon>Methanobacteriota</taxon>
        <taxon>Stenosarchaea group</taxon>
        <taxon>Halobacteria</taxon>
        <taxon>Halobacteriales</taxon>
        <taxon>Haloferacaceae</taxon>
        <taxon>Haloplanus</taxon>
    </lineage>
</organism>
<dbReference type="AlphaFoldDB" id="A0A368NBI7"/>
<keyword evidence="3" id="KW-1185">Reference proteome</keyword>
<dbReference type="InterPro" id="IPR058462">
    <property type="entry name" value="DUF8149"/>
</dbReference>
<dbReference type="EMBL" id="QPHM01000001">
    <property type="protein sequence ID" value="RCU46659.1"/>
    <property type="molecule type" value="Genomic_DNA"/>
</dbReference>
<dbReference type="Proteomes" id="UP000252189">
    <property type="component" value="Unassembled WGS sequence"/>
</dbReference>
<name>A0A368NBI7_9EURY</name>
<protein>
    <recommendedName>
        <fullName evidence="1">DUF8149 domain-containing protein</fullName>
    </recommendedName>
</protein>
<accession>A0A368NBI7</accession>
<dbReference type="OrthoDB" id="260707at2157"/>
<proteinExistence type="predicted"/>
<evidence type="ECO:0000313" key="3">
    <source>
        <dbReference type="Proteomes" id="UP000252189"/>
    </source>
</evidence>
<evidence type="ECO:0000259" key="1">
    <source>
        <dbReference type="Pfam" id="PF26476"/>
    </source>
</evidence>